<dbReference type="eggNOG" id="arCOG00578">
    <property type="taxonomic scope" value="Archaea"/>
</dbReference>
<evidence type="ECO:0000313" key="2">
    <source>
        <dbReference type="Proteomes" id="UP000000641"/>
    </source>
</evidence>
<dbReference type="InterPro" id="IPR009563">
    <property type="entry name" value="SSSCA1"/>
</dbReference>
<dbReference type="NCBIfam" id="NF001647">
    <property type="entry name" value="PRK00420.1-4"/>
    <property type="match status" value="1"/>
</dbReference>
<sequence>MANLLKSGATMLETLCPTCRVPLFRLKSGEVVCPKCGQRYVIVASEEEEHRVKVDLVLLGLEQVTVQKISSLSASLASSETFDEITEVSRAIITLLQVLQLSRQIRGSEKGVQEKGK</sequence>
<gene>
    <name evidence="1" type="ordered locus">Tpen_0650</name>
</gene>
<organism evidence="1 2">
    <name type="scientific">Thermofilum pendens (strain DSM 2475 / Hrk 5)</name>
    <dbReference type="NCBI Taxonomy" id="368408"/>
    <lineage>
        <taxon>Archaea</taxon>
        <taxon>Thermoproteota</taxon>
        <taxon>Thermoprotei</taxon>
        <taxon>Thermofilales</taxon>
        <taxon>Thermofilaceae</taxon>
        <taxon>Thermofilum</taxon>
    </lineage>
</organism>
<accession>A1RXX2</accession>
<dbReference type="EMBL" id="CP000505">
    <property type="protein sequence ID" value="ABL78052.1"/>
    <property type="molecule type" value="Genomic_DNA"/>
</dbReference>
<dbReference type="AlphaFoldDB" id="A1RXX2"/>
<keyword evidence="2" id="KW-1185">Reference proteome</keyword>
<dbReference type="STRING" id="368408.Tpen_0650"/>
<dbReference type="HOGENOM" id="CLU_142653_1_0_2"/>
<dbReference type="EnsemblBacteria" id="ABL78052">
    <property type="protein sequence ID" value="ABL78052"/>
    <property type="gene ID" value="Tpen_0650"/>
</dbReference>
<evidence type="ECO:0000313" key="1">
    <source>
        <dbReference type="EMBL" id="ABL78052.1"/>
    </source>
</evidence>
<dbReference type="Pfam" id="PF06677">
    <property type="entry name" value="Auto_anti-p27"/>
    <property type="match status" value="1"/>
</dbReference>
<protein>
    <submittedName>
        <fullName evidence="1">Sjogrens syndrome scleroderma autoantigen 1</fullName>
    </submittedName>
</protein>
<dbReference type="KEGG" id="tpe:Tpen_0650"/>
<dbReference type="Proteomes" id="UP000000641">
    <property type="component" value="Chromosome"/>
</dbReference>
<proteinExistence type="predicted"/>
<reference evidence="2" key="1">
    <citation type="journal article" date="2008" name="J. Bacteriol.">
        <title>Genome sequence of Thermofilum pendens reveals an exceptional loss of biosynthetic pathways without genome reduction.</title>
        <authorList>
            <person name="Anderson I."/>
            <person name="Rodriguez J."/>
            <person name="Susanti D."/>
            <person name="Porat I."/>
            <person name="Reich C."/>
            <person name="Ulrich L.E."/>
            <person name="Elkins J.G."/>
            <person name="Mavromatis K."/>
            <person name="Lykidis A."/>
            <person name="Kim E."/>
            <person name="Thompson L.S."/>
            <person name="Nolan M."/>
            <person name="Land M."/>
            <person name="Copeland A."/>
            <person name="Lapidus A."/>
            <person name="Lucas S."/>
            <person name="Detter C."/>
            <person name="Zhulin I.B."/>
            <person name="Olsen G.J."/>
            <person name="Whitman W."/>
            <person name="Mukhopadhyay B."/>
            <person name="Bristow J."/>
            <person name="Kyrpides N."/>
        </authorList>
    </citation>
    <scope>NUCLEOTIDE SEQUENCE [LARGE SCALE GENOMIC DNA]</scope>
    <source>
        <strain evidence="2">DSM 2475 / Hrk 5</strain>
    </source>
</reference>
<name>A1RXX2_THEPD</name>